<dbReference type="RefSeq" id="WP_119840655.1">
    <property type="nucleotide sequence ID" value="NZ_CP060436.1"/>
</dbReference>
<dbReference type="SUPFAM" id="SSF64288">
    <property type="entry name" value="Chorismate lyase-like"/>
    <property type="match status" value="1"/>
</dbReference>
<dbReference type="InterPro" id="IPR036390">
    <property type="entry name" value="WH_DNA-bd_sf"/>
</dbReference>
<dbReference type="PANTHER" id="PTHR44846">
    <property type="entry name" value="MANNOSYL-D-GLYCERATE TRANSPORT/METABOLISM SYSTEM REPRESSOR MNGR-RELATED"/>
    <property type="match status" value="1"/>
</dbReference>
<dbReference type="InterPro" id="IPR011663">
    <property type="entry name" value="UTRA"/>
</dbReference>
<dbReference type="Gene3D" id="3.40.1410.10">
    <property type="entry name" value="Chorismate lyase-like"/>
    <property type="match status" value="1"/>
</dbReference>
<dbReference type="InterPro" id="IPR000524">
    <property type="entry name" value="Tscrpt_reg_HTH_GntR"/>
</dbReference>
<protein>
    <submittedName>
        <fullName evidence="4">Mannosyl-D-glycerate transport/metabolism system repressor MngR</fullName>
    </submittedName>
</protein>
<dbReference type="EMBL" id="CP060436">
    <property type="protein sequence ID" value="QPM90026.1"/>
    <property type="molecule type" value="Genomic_DNA"/>
</dbReference>
<dbReference type="KEGG" id="palw:PSAL_012570"/>
<dbReference type="Gene3D" id="1.10.10.10">
    <property type="entry name" value="Winged helix-like DNA-binding domain superfamily/Winged helix DNA-binding domain"/>
    <property type="match status" value="1"/>
</dbReference>
<dbReference type="SUPFAM" id="SSF46785">
    <property type="entry name" value="Winged helix' DNA-binding domain"/>
    <property type="match status" value="1"/>
</dbReference>
<organism evidence="4 5">
    <name type="scientific">Pseudooceanicola algae</name>
    <dbReference type="NCBI Taxonomy" id="1537215"/>
    <lineage>
        <taxon>Bacteria</taxon>
        <taxon>Pseudomonadati</taxon>
        <taxon>Pseudomonadota</taxon>
        <taxon>Alphaproteobacteria</taxon>
        <taxon>Rhodobacterales</taxon>
        <taxon>Paracoccaceae</taxon>
        <taxon>Pseudooceanicola</taxon>
    </lineage>
</organism>
<dbReference type="InterPro" id="IPR028978">
    <property type="entry name" value="Chorismate_lyase_/UTRA_dom_sf"/>
</dbReference>
<dbReference type="Pfam" id="PF00392">
    <property type="entry name" value="GntR"/>
    <property type="match status" value="1"/>
</dbReference>
<keyword evidence="1" id="KW-0805">Transcription regulation</keyword>
<proteinExistence type="predicted"/>
<keyword evidence="3" id="KW-0804">Transcription</keyword>
<reference evidence="4 5" key="1">
    <citation type="submission" date="2020-08" db="EMBL/GenBank/DDBJ databases">
        <title>Genome sequence of Rhodobacteraceae bacterium Lw-13e.</title>
        <authorList>
            <person name="Poehlein A."/>
            <person name="Wolter L."/>
            <person name="Daniel R."/>
            <person name="Brinkhoff T."/>
        </authorList>
    </citation>
    <scope>NUCLEOTIDE SEQUENCE [LARGE SCALE GENOMIC DNA]</scope>
    <source>
        <strain evidence="4 5">Lw-13e</strain>
    </source>
</reference>
<keyword evidence="5" id="KW-1185">Reference proteome</keyword>
<evidence type="ECO:0000256" key="3">
    <source>
        <dbReference type="ARBA" id="ARBA00023163"/>
    </source>
</evidence>
<dbReference type="Pfam" id="PF07702">
    <property type="entry name" value="UTRA"/>
    <property type="match status" value="1"/>
</dbReference>
<evidence type="ECO:0000313" key="4">
    <source>
        <dbReference type="EMBL" id="QPM90026.1"/>
    </source>
</evidence>
<gene>
    <name evidence="4" type="primary">mngR</name>
    <name evidence="4" type="ORF">PSAL_012570</name>
</gene>
<dbReference type="GO" id="GO:0003700">
    <property type="term" value="F:DNA-binding transcription factor activity"/>
    <property type="evidence" value="ECO:0007669"/>
    <property type="project" value="InterPro"/>
</dbReference>
<dbReference type="Proteomes" id="UP000283786">
    <property type="component" value="Chromosome"/>
</dbReference>
<dbReference type="PRINTS" id="PR00035">
    <property type="entry name" value="HTHGNTR"/>
</dbReference>
<dbReference type="CDD" id="cd07377">
    <property type="entry name" value="WHTH_GntR"/>
    <property type="match status" value="1"/>
</dbReference>
<dbReference type="GO" id="GO:0045892">
    <property type="term" value="P:negative regulation of DNA-templated transcription"/>
    <property type="evidence" value="ECO:0007669"/>
    <property type="project" value="TreeGrafter"/>
</dbReference>
<dbReference type="PANTHER" id="PTHR44846:SF1">
    <property type="entry name" value="MANNOSYL-D-GLYCERATE TRANSPORT_METABOLISM SYSTEM REPRESSOR MNGR-RELATED"/>
    <property type="match status" value="1"/>
</dbReference>
<accession>A0A418SC99</accession>
<dbReference type="AlphaFoldDB" id="A0A418SC99"/>
<dbReference type="InterPro" id="IPR050679">
    <property type="entry name" value="Bact_HTH_transcr_reg"/>
</dbReference>
<sequence length="251" mass="26890">MTATPVNAVETRGGKTPLWRSISQALRADIAAGRYGPGDRLPTEAELSARFGVNRHTVRRGLADLAEAGLTHARRGAGVFVAQQATDYPIGRRVRFHQNIRAAGRLPSRCILLIETRTADPTEAEMLQLAPGGRVISTDGLSSADGQPLALARSVFPAAPFPELATALERLTSITEALAESGVTDYTRAFTRVNAKIATATQALHLQIREGDPILRTISLSLAPDGTPIEYGRTWFSGDRVTLTLGEDEAP</sequence>
<dbReference type="NCBIfam" id="TIGR02325">
    <property type="entry name" value="C_P_lyase_phnF"/>
    <property type="match status" value="1"/>
</dbReference>
<dbReference type="SMART" id="SM00866">
    <property type="entry name" value="UTRA"/>
    <property type="match status" value="1"/>
</dbReference>
<name>A0A418SC99_9RHOB</name>
<dbReference type="GO" id="GO:0003677">
    <property type="term" value="F:DNA binding"/>
    <property type="evidence" value="ECO:0007669"/>
    <property type="project" value="UniProtKB-KW"/>
</dbReference>
<dbReference type="InterPro" id="IPR012702">
    <property type="entry name" value="CP_lyase_PhnF"/>
</dbReference>
<dbReference type="InterPro" id="IPR036388">
    <property type="entry name" value="WH-like_DNA-bd_sf"/>
</dbReference>
<dbReference type="SMART" id="SM00345">
    <property type="entry name" value="HTH_GNTR"/>
    <property type="match status" value="1"/>
</dbReference>
<evidence type="ECO:0000313" key="5">
    <source>
        <dbReference type="Proteomes" id="UP000283786"/>
    </source>
</evidence>
<keyword evidence="2" id="KW-0238">DNA-binding</keyword>
<dbReference type="OrthoDB" id="9800645at2"/>
<evidence type="ECO:0000256" key="1">
    <source>
        <dbReference type="ARBA" id="ARBA00023015"/>
    </source>
</evidence>
<dbReference type="PROSITE" id="PS50949">
    <property type="entry name" value="HTH_GNTR"/>
    <property type="match status" value="1"/>
</dbReference>
<evidence type="ECO:0000256" key="2">
    <source>
        <dbReference type="ARBA" id="ARBA00023125"/>
    </source>
</evidence>